<keyword evidence="5" id="KW-0408">Iron</keyword>
<reference evidence="9 10" key="3">
    <citation type="submission" date="2020-08" db="EMBL/GenBank/DDBJ databases">
        <authorList>
            <person name="Partida-Martinez L."/>
            <person name="Huntemann M."/>
            <person name="Clum A."/>
            <person name="Wang J."/>
            <person name="Palaniappan K."/>
            <person name="Ritter S."/>
            <person name="Chen I.-M."/>
            <person name="Stamatis D."/>
            <person name="Reddy T."/>
            <person name="O'Malley R."/>
            <person name="Daum C."/>
            <person name="Shapiro N."/>
            <person name="Ivanova N."/>
            <person name="Kyrpides N."/>
            <person name="Woyke T."/>
        </authorList>
    </citation>
    <scope>NUCLEOTIDE SEQUENCE [LARGE SCALE GENOMIC DNA]</scope>
    <source>
        <strain evidence="9 10">AS3.13</strain>
    </source>
</reference>
<evidence type="ECO:0000256" key="1">
    <source>
        <dbReference type="ARBA" id="ARBA00022448"/>
    </source>
</evidence>
<dbReference type="InterPro" id="IPR012292">
    <property type="entry name" value="Globin/Proto"/>
</dbReference>
<dbReference type="CDD" id="cd12131">
    <property type="entry name" value="HGbI-like"/>
    <property type="match status" value="1"/>
</dbReference>
<comment type="caution">
    <text evidence="9">The sequence shown here is derived from an EMBL/GenBank/DDBJ whole genome shotgun (WGS) entry which is preliminary data.</text>
</comment>
<evidence type="ECO:0000256" key="6">
    <source>
        <dbReference type="RuleBase" id="RU000356"/>
    </source>
</evidence>
<comment type="similarity">
    <text evidence="6">Belongs to the globin family.</text>
</comment>
<dbReference type="InterPro" id="IPR050532">
    <property type="entry name" value="Globin-like_OT"/>
</dbReference>
<evidence type="ECO:0000313" key="9">
    <source>
        <dbReference type="EMBL" id="MBB6503658.1"/>
    </source>
</evidence>
<dbReference type="Proteomes" id="UP000522313">
    <property type="component" value="Unassembled WGS sequence"/>
</dbReference>
<dbReference type="GO" id="GO:0046872">
    <property type="term" value="F:metal ion binding"/>
    <property type="evidence" value="ECO:0007669"/>
    <property type="project" value="UniProtKB-KW"/>
</dbReference>
<evidence type="ECO:0000259" key="7">
    <source>
        <dbReference type="PROSITE" id="PS01033"/>
    </source>
</evidence>
<proteinExistence type="inferred from homology"/>
<protein>
    <submittedName>
        <fullName evidence="9">Nitric oxide dioxygenase</fullName>
        <ecNumber evidence="9">1.14.12.17</ecNumber>
    </submittedName>
</protein>
<name>A0A7X0MNL4_9SPHN</name>
<dbReference type="PANTHER" id="PTHR46458:SF1">
    <property type="entry name" value="GEO09476P1"/>
    <property type="match status" value="1"/>
</dbReference>
<evidence type="ECO:0000256" key="3">
    <source>
        <dbReference type="ARBA" id="ARBA00022621"/>
    </source>
</evidence>
<dbReference type="EMBL" id="JACIJN010000011">
    <property type="protein sequence ID" value="MBB5727114.1"/>
    <property type="molecule type" value="Genomic_DNA"/>
</dbReference>
<feature type="domain" description="Globin" evidence="7">
    <location>
        <begin position="10"/>
        <end position="144"/>
    </location>
</feature>
<dbReference type="InterPro" id="IPR009050">
    <property type="entry name" value="Globin-like_sf"/>
</dbReference>
<dbReference type="SUPFAM" id="SSF46458">
    <property type="entry name" value="Globin-like"/>
    <property type="match status" value="1"/>
</dbReference>
<dbReference type="InterPro" id="IPR000971">
    <property type="entry name" value="Globin"/>
</dbReference>
<dbReference type="GO" id="GO:0008941">
    <property type="term" value="F:nitric oxide dioxygenase NAD(P)H activity"/>
    <property type="evidence" value="ECO:0007669"/>
    <property type="project" value="UniProtKB-EC"/>
</dbReference>
<keyword evidence="1 6" id="KW-0813">Transport</keyword>
<evidence type="ECO:0000313" key="10">
    <source>
        <dbReference type="Proteomes" id="UP000522313"/>
    </source>
</evidence>
<dbReference type="PROSITE" id="PS01033">
    <property type="entry name" value="GLOBIN"/>
    <property type="match status" value="1"/>
</dbReference>
<evidence type="ECO:0000256" key="2">
    <source>
        <dbReference type="ARBA" id="ARBA00022617"/>
    </source>
</evidence>
<dbReference type="GO" id="GO:0005344">
    <property type="term" value="F:oxygen carrier activity"/>
    <property type="evidence" value="ECO:0007669"/>
    <property type="project" value="UniProtKB-KW"/>
</dbReference>
<evidence type="ECO:0000256" key="5">
    <source>
        <dbReference type="ARBA" id="ARBA00023004"/>
    </source>
</evidence>
<dbReference type="RefSeq" id="WP_221233340.1">
    <property type="nucleotide sequence ID" value="NZ_JACIJN010000011.1"/>
</dbReference>
<accession>A0A7X0MNL4</accession>
<sequence length="155" mass="16719">MSFALYLAIMMTGDQIELVQESFAHVLPAAAGAAHTFYDRLFTLAPETRALFRGDIDDQGRKLFLTLAAVVDALDQLEKVVPVARALAIRHVGYGVEERHYSIVGVALIETLRGALGVRFNPETEAAWTSAYAILSGVMMSAANETASVKHVVAA</sequence>
<keyword evidence="9" id="KW-0560">Oxidoreductase</keyword>
<dbReference type="Proteomes" id="UP000560131">
    <property type="component" value="Unassembled WGS sequence"/>
</dbReference>
<keyword evidence="11" id="KW-1185">Reference proteome</keyword>
<keyword evidence="9" id="KW-0223">Dioxygenase</keyword>
<evidence type="ECO:0000256" key="4">
    <source>
        <dbReference type="ARBA" id="ARBA00022723"/>
    </source>
</evidence>
<keyword evidence="2 6" id="KW-0349">Heme</keyword>
<evidence type="ECO:0000313" key="11">
    <source>
        <dbReference type="Proteomes" id="UP000560131"/>
    </source>
</evidence>
<dbReference type="AlphaFoldDB" id="A0A7X0MNL4"/>
<dbReference type="Gene3D" id="1.10.490.10">
    <property type="entry name" value="Globins"/>
    <property type="match status" value="1"/>
</dbReference>
<gene>
    <name evidence="9" type="ORF">F4693_000613</name>
    <name evidence="8" type="ORF">FHS97_003068</name>
</gene>
<dbReference type="PANTHER" id="PTHR46458">
    <property type="entry name" value="BLR2807 PROTEIN"/>
    <property type="match status" value="1"/>
</dbReference>
<dbReference type="EMBL" id="JACHBT010000003">
    <property type="protein sequence ID" value="MBB6503658.1"/>
    <property type="molecule type" value="Genomic_DNA"/>
</dbReference>
<reference evidence="8 11" key="1">
    <citation type="submission" date="2020-08" db="EMBL/GenBank/DDBJ databases">
        <title>Genomic Encyclopedia of Type Strains, Phase IV (KMG-IV): sequencing the most valuable type-strain genomes for metagenomic binning, comparative biology and taxonomic classification.</title>
        <authorList>
            <person name="Goeker M."/>
        </authorList>
    </citation>
    <scope>NUCLEOTIDE SEQUENCE [LARGE SCALE GENOMIC DNA]</scope>
    <source>
        <strain evidence="8 11">DSM 101535</strain>
    </source>
</reference>
<evidence type="ECO:0000313" key="8">
    <source>
        <dbReference type="EMBL" id="MBB5727114.1"/>
    </source>
</evidence>
<keyword evidence="3 6" id="KW-0561">Oxygen transport</keyword>
<keyword evidence="4" id="KW-0479">Metal-binding</keyword>
<dbReference type="GO" id="GO:0019825">
    <property type="term" value="F:oxygen binding"/>
    <property type="evidence" value="ECO:0007669"/>
    <property type="project" value="InterPro"/>
</dbReference>
<dbReference type="GO" id="GO:0020037">
    <property type="term" value="F:heme binding"/>
    <property type="evidence" value="ECO:0007669"/>
    <property type="project" value="InterPro"/>
</dbReference>
<reference evidence="9 10" key="2">
    <citation type="submission" date="2020-08" db="EMBL/GenBank/DDBJ databases">
        <title>The Agave Microbiome: Exploring the role of microbial communities in plant adaptations to desert environments.</title>
        <authorList>
            <person name="Partida-Martinez L.P."/>
        </authorList>
    </citation>
    <scope>NUCLEOTIDE SEQUENCE [LARGE SCALE GENOMIC DNA]</scope>
    <source>
        <strain evidence="9 10">AS3.13</strain>
    </source>
</reference>
<dbReference type="Pfam" id="PF00042">
    <property type="entry name" value="Globin"/>
    <property type="match status" value="1"/>
</dbReference>
<dbReference type="EC" id="1.14.12.17" evidence="9"/>
<organism evidence="9 10">
    <name type="scientific">Sphingomonas endophytica</name>
    <dbReference type="NCBI Taxonomy" id="869719"/>
    <lineage>
        <taxon>Bacteria</taxon>
        <taxon>Pseudomonadati</taxon>
        <taxon>Pseudomonadota</taxon>
        <taxon>Alphaproteobacteria</taxon>
        <taxon>Sphingomonadales</taxon>
        <taxon>Sphingomonadaceae</taxon>
        <taxon>Sphingomonas</taxon>
    </lineage>
</organism>